<sequence length="597" mass="64741">MTETLTFDDPRDRRIALGATGLLADFNRPELLAASDIRIAERVAELVHETSETVRLALALAIRSVRNGSTCIDLAELVTDLRSEDDELPWPDPETWHAEVVASPLVDADVPVMRAEGRLLYLDRYFELEVDLCRDLLDRGERPPPEPDETLLQADLARLFPGEGYAEQRAAGERAARGWTSVLTGGPGTGKTTALARLLAVLASQATAAGRPPLRVALAAPTGKAAARMKEAVAAVADAEGFTDDERTWLKALTASTMHRLLGFRPDNGTRFRHDRRRHLPHDVVVVDESSMVSLTLMARLVEAVRPDSRLILVGDPHQLASIEAGTVLRDLAAGWGSGPSSPVSHLESGHRFGGAIKDLALAVRDGDADTAIEILRAGHDAVRLVPGDDGLAETIRALVLPDAQAMLTAAQEGRVEEALRVLDGHRLLCAHREGPYGATTWNDQVERWLDTDAGYTLGRPWYPGRPVLVTENDRGLRLYNGDTGITVPAGDGLAVVIADEERRRFAPSRLGTVHTAYAMTVHRSQGSQFDRVSVLLPDDESRLLTRELLYTALTRAKESLTLIGSEDAVRAAIDTRVLRASGLAERLARALESSGA</sequence>
<dbReference type="Gene3D" id="1.10.10.1020">
    <property type="entry name" value="RecBCD complex, subunit RecD, N-terminal domain"/>
    <property type="match status" value="1"/>
</dbReference>
<dbReference type="KEGG" id="aez:C3E78_10955"/>
<evidence type="ECO:0000256" key="6">
    <source>
        <dbReference type="ARBA" id="ARBA00022839"/>
    </source>
</evidence>
<dbReference type="InterPro" id="IPR006344">
    <property type="entry name" value="RecD"/>
</dbReference>
<keyword evidence="5 11" id="KW-0347">Helicase</keyword>
<dbReference type="NCBIfam" id="TIGR01447">
    <property type="entry name" value="recD"/>
    <property type="match status" value="1"/>
</dbReference>
<evidence type="ECO:0000256" key="7">
    <source>
        <dbReference type="ARBA" id="ARBA00022840"/>
    </source>
</evidence>
<dbReference type="OrthoDB" id="9763659at2"/>
<dbReference type="PANTHER" id="PTHR43788">
    <property type="entry name" value="DNA2/NAM7 HELICASE FAMILY MEMBER"/>
    <property type="match status" value="1"/>
</dbReference>
<keyword evidence="8 11" id="KW-0238">DNA-binding</keyword>
<keyword evidence="7 11" id="KW-0067">ATP-binding</keyword>
<dbReference type="GO" id="GO:0017116">
    <property type="term" value="F:single-stranded DNA helicase activity"/>
    <property type="evidence" value="ECO:0007669"/>
    <property type="project" value="TreeGrafter"/>
</dbReference>
<keyword evidence="6 11" id="KW-0269">Exonuclease</keyword>
<dbReference type="InterPro" id="IPR049550">
    <property type="entry name" value="RecD_N"/>
</dbReference>
<evidence type="ECO:0000256" key="3">
    <source>
        <dbReference type="ARBA" id="ARBA00022763"/>
    </source>
</evidence>
<evidence type="ECO:0000259" key="12">
    <source>
        <dbReference type="Pfam" id="PF13538"/>
    </source>
</evidence>
<dbReference type="InterPro" id="IPR027785">
    <property type="entry name" value="UvrD-like_helicase_C"/>
</dbReference>
<protein>
    <recommendedName>
        <fullName evidence="11">RecBCD enzyme subunit RecD</fullName>
        <ecNumber evidence="11">5.6.2.3</ecNumber>
    </recommendedName>
    <alternativeName>
        <fullName evidence="11">DNA 5'-3' helicase subunit RecD</fullName>
    </alternativeName>
    <alternativeName>
        <fullName evidence="11">Exonuclease V subunit RecD</fullName>
        <shortName evidence="11">ExoV subunit RecD</shortName>
    </alternativeName>
    <alternativeName>
        <fullName evidence="11">Helicase/nuclease RecBCD subunit RecD</fullName>
    </alternativeName>
</protein>
<dbReference type="GO" id="GO:0009338">
    <property type="term" value="C:exodeoxyribonuclease V complex"/>
    <property type="evidence" value="ECO:0007669"/>
    <property type="project" value="InterPro"/>
</dbReference>
<dbReference type="Gene3D" id="3.40.50.300">
    <property type="entry name" value="P-loop containing nucleotide triphosphate hydrolases"/>
    <property type="match status" value="3"/>
</dbReference>
<keyword evidence="3 11" id="KW-0227">DNA damage</keyword>
<dbReference type="GO" id="GO:0000724">
    <property type="term" value="P:double-strand break repair via homologous recombination"/>
    <property type="evidence" value="ECO:0007669"/>
    <property type="project" value="UniProtKB-UniRule"/>
</dbReference>
<keyword evidence="9 11" id="KW-0234">DNA repair</keyword>
<evidence type="ECO:0000256" key="5">
    <source>
        <dbReference type="ARBA" id="ARBA00022806"/>
    </source>
</evidence>
<keyword evidence="2 11" id="KW-0547">Nucleotide-binding</keyword>
<dbReference type="Proteomes" id="UP000244384">
    <property type="component" value="Chromosome"/>
</dbReference>
<evidence type="ECO:0000259" key="13">
    <source>
        <dbReference type="Pfam" id="PF21185"/>
    </source>
</evidence>
<dbReference type="PANTHER" id="PTHR43788:SF6">
    <property type="entry name" value="DNA HELICASE B"/>
    <property type="match status" value="1"/>
</dbReference>
<comment type="similarity">
    <text evidence="11">Belongs to the RecD family.</text>
</comment>
<dbReference type="InterPro" id="IPR050534">
    <property type="entry name" value="Coronavir_polyprotein_1ab"/>
</dbReference>
<keyword evidence="10 11" id="KW-0413">Isomerase</keyword>
<dbReference type="GO" id="GO:0005524">
    <property type="term" value="F:ATP binding"/>
    <property type="evidence" value="ECO:0007669"/>
    <property type="project" value="UniProtKB-UniRule"/>
</dbReference>
<evidence type="ECO:0000256" key="2">
    <source>
        <dbReference type="ARBA" id="ARBA00022741"/>
    </source>
</evidence>
<dbReference type="SUPFAM" id="SSF52540">
    <property type="entry name" value="P-loop containing nucleoside triphosphate hydrolases"/>
    <property type="match status" value="2"/>
</dbReference>
<evidence type="ECO:0000256" key="9">
    <source>
        <dbReference type="ARBA" id="ARBA00023204"/>
    </source>
</evidence>
<feature type="domain" description="UvrD-like helicase C-terminal" evidence="12">
    <location>
        <begin position="517"/>
        <end position="564"/>
    </location>
</feature>
<comment type="miscellaneous">
    <text evidence="11">In the RecBCD complex, RecB has a slow 3'-5' helicase, an exonuclease activity and loads RecA onto ssDNA, RecD has a fast 5'-3' helicase activity, while RecC stimulates the ATPase and processivity of the RecB helicase and contributes to recognition of the Chi site.</text>
</comment>
<dbReference type="Pfam" id="PF13538">
    <property type="entry name" value="UvrD_C_2"/>
    <property type="match status" value="1"/>
</dbReference>
<keyword evidence="15" id="KW-1185">Reference proteome</keyword>
<evidence type="ECO:0000256" key="8">
    <source>
        <dbReference type="ARBA" id="ARBA00023125"/>
    </source>
</evidence>
<evidence type="ECO:0000256" key="10">
    <source>
        <dbReference type="ARBA" id="ARBA00023235"/>
    </source>
</evidence>
<comment type="function">
    <text evidence="11">A helicase/nuclease that prepares dsDNA breaks (DSB) for recombinational DNA repair. Binds to DSBs and unwinds DNA via a highly rapid and processive ATP-dependent bidirectional helicase activity. Unwinds dsDNA until it encounters a Chi (crossover hotspot instigator) sequence from the 3' direction. Cuts ssDNA a few nucleotides 3' to the Chi site. The properties and activities of the enzyme are changed at Chi. The Chi-altered holoenzyme produces a long 3'-ssDNA overhang and facilitates RecA-binding to the ssDNA for homologous DNA recombination and repair. Holoenzyme degrades any linearized DNA that is unable to undergo homologous recombination. In the holoenzyme this subunit has ssDNA-dependent ATPase and 5'-3' helicase activity. When added to pre-assembled RecBC greatly stimulates nuclease activity and augments holoenzyme processivity. Negatively regulates the RecA-loading ability of RecBCD.</text>
</comment>
<dbReference type="InterPro" id="IPR041851">
    <property type="entry name" value="RecD_N_sf"/>
</dbReference>
<dbReference type="AlphaFoldDB" id="A0A2S0WMY8"/>
<dbReference type="GO" id="GO:0003677">
    <property type="term" value="F:DNA binding"/>
    <property type="evidence" value="ECO:0007669"/>
    <property type="project" value="UniProtKB-UniRule"/>
</dbReference>
<keyword evidence="4 11" id="KW-0378">Hydrolase</keyword>
<dbReference type="InterPro" id="IPR027417">
    <property type="entry name" value="P-loop_NTPase"/>
</dbReference>
<dbReference type="EC" id="5.6.2.3" evidence="11"/>
<evidence type="ECO:0000256" key="4">
    <source>
        <dbReference type="ARBA" id="ARBA00022801"/>
    </source>
</evidence>
<dbReference type="HAMAP" id="MF_01487">
    <property type="entry name" value="RecD"/>
    <property type="match status" value="1"/>
</dbReference>
<dbReference type="Pfam" id="PF21185">
    <property type="entry name" value="RecD_N"/>
    <property type="match status" value="1"/>
</dbReference>
<organism evidence="14 15">
    <name type="scientific">Aeromicrobium chenweiae</name>
    <dbReference type="NCBI Taxonomy" id="2079793"/>
    <lineage>
        <taxon>Bacteria</taxon>
        <taxon>Bacillati</taxon>
        <taxon>Actinomycetota</taxon>
        <taxon>Actinomycetes</taxon>
        <taxon>Propionibacteriales</taxon>
        <taxon>Nocardioidaceae</taxon>
        <taxon>Aeromicrobium</taxon>
    </lineage>
</organism>
<dbReference type="GO" id="GO:0008854">
    <property type="term" value="F:exodeoxyribonuclease V activity"/>
    <property type="evidence" value="ECO:0007669"/>
    <property type="project" value="InterPro"/>
</dbReference>
<dbReference type="Pfam" id="PF13245">
    <property type="entry name" value="AAA_19"/>
    <property type="match status" value="1"/>
</dbReference>
<evidence type="ECO:0000256" key="11">
    <source>
        <dbReference type="HAMAP-Rule" id="MF_01487"/>
    </source>
</evidence>
<name>A0A2S0WMY8_9ACTN</name>
<dbReference type="RefSeq" id="WP_108578321.1">
    <property type="nucleotide sequence ID" value="NZ_CP026952.1"/>
</dbReference>
<feature type="binding site" evidence="11">
    <location>
        <begin position="185"/>
        <end position="192"/>
    </location>
    <ligand>
        <name>ATP</name>
        <dbReference type="ChEBI" id="CHEBI:30616"/>
    </ligand>
</feature>
<reference evidence="15" key="1">
    <citation type="submission" date="2018-01" db="EMBL/GenBank/DDBJ databases">
        <authorList>
            <person name="Li J."/>
        </authorList>
    </citation>
    <scope>NUCLEOTIDE SEQUENCE [LARGE SCALE GENOMIC DNA]</scope>
    <source>
        <strain evidence="15">592</strain>
    </source>
</reference>
<dbReference type="CDD" id="cd17933">
    <property type="entry name" value="DEXSc_RecD-like"/>
    <property type="match status" value="1"/>
</dbReference>
<dbReference type="EMBL" id="CP026952">
    <property type="protein sequence ID" value="AWB92677.1"/>
    <property type="molecule type" value="Genomic_DNA"/>
</dbReference>
<evidence type="ECO:0000256" key="1">
    <source>
        <dbReference type="ARBA" id="ARBA00022722"/>
    </source>
</evidence>
<dbReference type="GO" id="GO:0016887">
    <property type="term" value="F:ATP hydrolysis activity"/>
    <property type="evidence" value="ECO:0007669"/>
    <property type="project" value="RHEA"/>
</dbReference>
<accession>A0A5F2EVI0</accession>
<comment type="subunit">
    <text evidence="11">Heterotrimer of RecB, RecC and RecD. All subunits contribute to DNA-binding.</text>
</comment>
<feature type="domain" description="RecBCD enzyme subunit RecD N-terminal" evidence="13">
    <location>
        <begin position="30"/>
        <end position="108"/>
    </location>
</feature>
<proteinExistence type="inferred from homology"/>
<accession>A0A2S0WMY8</accession>
<keyword evidence="1 11" id="KW-0540">Nuclease</keyword>
<comment type="catalytic activity">
    <reaction evidence="11">
        <text>ATP + H2O = ADP + phosphate + H(+)</text>
        <dbReference type="Rhea" id="RHEA:13065"/>
        <dbReference type="ChEBI" id="CHEBI:15377"/>
        <dbReference type="ChEBI" id="CHEBI:15378"/>
        <dbReference type="ChEBI" id="CHEBI:30616"/>
        <dbReference type="ChEBI" id="CHEBI:43474"/>
        <dbReference type="ChEBI" id="CHEBI:456216"/>
        <dbReference type="EC" id="5.6.2.3"/>
    </reaction>
</comment>
<dbReference type="GO" id="GO:0043139">
    <property type="term" value="F:5'-3' DNA helicase activity"/>
    <property type="evidence" value="ECO:0007669"/>
    <property type="project" value="UniProtKB-UniRule"/>
</dbReference>
<dbReference type="CDD" id="cd18809">
    <property type="entry name" value="SF1_C_RecD"/>
    <property type="match status" value="1"/>
</dbReference>
<evidence type="ECO:0000313" key="14">
    <source>
        <dbReference type="EMBL" id="AWB92677.1"/>
    </source>
</evidence>
<gene>
    <name evidence="11 14" type="primary">recD</name>
    <name evidence="14" type="ORF">C3E78_10955</name>
</gene>
<evidence type="ECO:0000313" key="15">
    <source>
        <dbReference type="Proteomes" id="UP000244384"/>
    </source>
</evidence>